<proteinExistence type="predicted"/>
<protein>
    <submittedName>
        <fullName evidence="1">Uncharacterized protein</fullName>
    </submittedName>
</protein>
<gene>
    <name evidence="1" type="ORF">S12H4_18141</name>
</gene>
<sequence>MRRTEPPGQNGYSPKEDLSSLVPSARLKELGLYQDVLIDDIHLSGEKIQYNSQIDKSHENPDVGDISYPDLVYRVDRRVFNEIRKYRLRMFAIGSPDFSLSYST</sequence>
<comment type="caution">
    <text evidence="1">The sequence shown here is derived from an EMBL/GenBank/DDBJ whole genome shotgun (WGS) entry which is preliminary data.</text>
</comment>
<dbReference type="AlphaFoldDB" id="X1R0F8"/>
<accession>X1R0F8</accession>
<name>X1R0F8_9ZZZZ</name>
<evidence type="ECO:0000313" key="1">
    <source>
        <dbReference type="EMBL" id="GAI74292.1"/>
    </source>
</evidence>
<dbReference type="EMBL" id="BARW01008933">
    <property type="protein sequence ID" value="GAI74292.1"/>
    <property type="molecule type" value="Genomic_DNA"/>
</dbReference>
<reference evidence="1" key="1">
    <citation type="journal article" date="2014" name="Front. Microbiol.">
        <title>High frequency of phylogenetically diverse reductive dehalogenase-homologous genes in deep subseafloor sedimentary metagenomes.</title>
        <authorList>
            <person name="Kawai M."/>
            <person name="Futagami T."/>
            <person name="Toyoda A."/>
            <person name="Takaki Y."/>
            <person name="Nishi S."/>
            <person name="Hori S."/>
            <person name="Arai W."/>
            <person name="Tsubouchi T."/>
            <person name="Morono Y."/>
            <person name="Uchiyama I."/>
            <person name="Ito T."/>
            <person name="Fujiyama A."/>
            <person name="Inagaki F."/>
            <person name="Takami H."/>
        </authorList>
    </citation>
    <scope>NUCLEOTIDE SEQUENCE</scope>
    <source>
        <strain evidence="1">Expedition CK06-06</strain>
    </source>
</reference>
<organism evidence="1">
    <name type="scientific">marine sediment metagenome</name>
    <dbReference type="NCBI Taxonomy" id="412755"/>
    <lineage>
        <taxon>unclassified sequences</taxon>
        <taxon>metagenomes</taxon>
        <taxon>ecological metagenomes</taxon>
    </lineage>
</organism>